<dbReference type="RefSeq" id="WP_272446153.1">
    <property type="nucleotide sequence ID" value="NZ_JAMQKC010000006.1"/>
</dbReference>
<reference evidence="2" key="1">
    <citation type="submission" date="2022-06" db="EMBL/GenBank/DDBJ databases">
        <title>Aquibacillus sp. a new bacterium isolated from soil saline samples.</title>
        <authorList>
            <person name="Galisteo C."/>
            <person name="De La Haba R."/>
            <person name="Sanchez-Porro C."/>
            <person name="Ventosa A."/>
        </authorList>
    </citation>
    <scope>NUCLEOTIDE SEQUENCE</scope>
    <source>
        <strain evidence="2">3ASR75-54</strain>
    </source>
</reference>
<dbReference type="AlphaFoldDB" id="A0A9X3WE76"/>
<gene>
    <name evidence="2" type="ORF">NC799_09170</name>
</gene>
<keyword evidence="1" id="KW-0472">Membrane</keyword>
<protein>
    <submittedName>
        <fullName evidence="2">Uncharacterized protein</fullName>
    </submittedName>
</protein>
<organism evidence="2 3">
    <name type="scientific">Aquibacillus salsiterrae</name>
    <dbReference type="NCBI Taxonomy" id="2950439"/>
    <lineage>
        <taxon>Bacteria</taxon>
        <taxon>Bacillati</taxon>
        <taxon>Bacillota</taxon>
        <taxon>Bacilli</taxon>
        <taxon>Bacillales</taxon>
        <taxon>Bacillaceae</taxon>
        <taxon>Aquibacillus</taxon>
    </lineage>
</organism>
<evidence type="ECO:0000313" key="2">
    <source>
        <dbReference type="EMBL" id="MDC3417093.1"/>
    </source>
</evidence>
<comment type="caution">
    <text evidence="2">The sequence shown here is derived from an EMBL/GenBank/DDBJ whole genome shotgun (WGS) entry which is preliminary data.</text>
</comment>
<dbReference type="Proteomes" id="UP001145069">
    <property type="component" value="Unassembled WGS sequence"/>
</dbReference>
<keyword evidence="1" id="KW-0812">Transmembrane</keyword>
<evidence type="ECO:0000313" key="3">
    <source>
        <dbReference type="Proteomes" id="UP001145069"/>
    </source>
</evidence>
<accession>A0A9X3WE76</accession>
<evidence type="ECO:0000256" key="1">
    <source>
        <dbReference type="SAM" id="Phobius"/>
    </source>
</evidence>
<feature type="transmembrane region" description="Helical" evidence="1">
    <location>
        <begin position="16"/>
        <end position="33"/>
    </location>
</feature>
<sequence>MVFELVTEIGTEWSPLYIYLTYMITIVSAYGFYHSKQFNMNKNSTIQLKSKTALLIIDALQNDLDQVINIYQAWIAKMMKHKDAPDDDADNQFSLFLRRPRIKLGGVTWLKPLYSPRKLTLF</sequence>
<dbReference type="EMBL" id="JAMQKC010000006">
    <property type="protein sequence ID" value="MDC3417093.1"/>
    <property type="molecule type" value="Genomic_DNA"/>
</dbReference>
<proteinExistence type="predicted"/>
<keyword evidence="1" id="KW-1133">Transmembrane helix</keyword>
<keyword evidence="3" id="KW-1185">Reference proteome</keyword>
<name>A0A9X3WE76_9BACI</name>